<dbReference type="SUPFAM" id="SSF53383">
    <property type="entry name" value="PLP-dependent transferases"/>
    <property type="match status" value="1"/>
</dbReference>
<gene>
    <name evidence="1" type="ORF">LCGC14_2671050</name>
</gene>
<feature type="non-terminal residue" evidence="1">
    <location>
        <position position="87"/>
    </location>
</feature>
<comment type="caution">
    <text evidence="1">The sequence shown here is derived from an EMBL/GenBank/DDBJ whole genome shotgun (WGS) entry which is preliminary data.</text>
</comment>
<dbReference type="EMBL" id="LAZR01046835">
    <property type="protein sequence ID" value="KKK95611.1"/>
    <property type="molecule type" value="Genomic_DNA"/>
</dbReference>
<accession>A0A0F9CG07</accession>
<evidence type="ECO:0000313" key="1">
    <source>
        <dbReference type="EMBL" id="KKK95611.1"/>
    </source>
</evidence>
<dbReference type="InterPro" id="IPR015424">
    <property type="entry name" value="PyrdxlP-dep_Trfase"/>
</dbReference>
<name>A0A0F9CG07_9ZZZZ</name>
<organism evidence="1">
    <name type="scientific">marine sediment metagenome</name>
    <dbReference type="NCBI Taxonomy" id="412755"/>
    <lineage>
        <taxon>unclassified sequences</taxon>
        <taxon>metagenomes</taxon>
        <taxon>ecological metagenomes</taxon>
    </lineage>
</organism>
<evidence type="ECO:0008006" key="2">
    <source>
        <dbReference type="Google" id="ProtNLM"/>
    </source>
</evidence>
<dbReference type="InterPro" id="IPR015422">
    <property type="entry name" value="PyrdxlP-dep_Trfase_small"/>
</dbReference>
<dbReference type="AlphaFoldDB" id="A0A0F9CG07"/>
<sequence length="87" mass="9600">MVNRLKSVLTEKLDNLKREARLKGEEKIILDILPPANGFGRKIVTEGNKNLINFASNSYLGLSNDQRLIKAEHEAALKFGVGPGAVR</sequence>
<proteinExistence type="predicted"/>
<protein>
    <recommendedName>
        <fullName evidence="2">Aminotransferase class I/classII domain-containing protein</fullName>
    </recommendedName>
</protein>
<dbReference type="Gene3D" id="3.90.1150.10">
    <property type="entry name" value="Aspartate Aminotransferase, domain 1"/>
    <property type="match status" value="1"/>
</dbReference>
<reference evidence="1" key="1">
    <citation type="journal article" date="2015" name="Nature">
        <title>Complex archaea that bridge the gap between prokaryotes and eukaryotes.</title>
        <authorList>
            <person name="Spang A."/>
            <person name="Saw J.H."/>
            <person name="Jorgensen S.L."/>
            <person name="Zaremba-Niedzwiedzka K."/>
            <person name="Martijn J."/>
            <person name="Lind A.E."/>
            <person name="van Eijk R."/>
            <person name="Schleper C."/>
            <person name="Guy L."/>
            <person name="Ettema T.J."/>
        </authorList>
    </citation>
    <scope>NUCLEOTIDE SEQUENCE</scope>
</reference>